<name>A0ABN6RKP6_9DEIO</name>
<dbReference type="InterPro" id="IPR011008">
    <property type="entry name" value="Dimeric_a/b-barrel"/>
</dbReference>
<keyword evidence="2" id="KW-1185">Reference proteome</keyword>
<dbReference type="Proteomes" id="UP001064971">
    <property type="component" value="Chromosome"/>
</dbReference>
<dbReference type="EMBL" id="AP026560">
    <property type="protein sequence ID" value="BDP42127.1"/>
    <property type="molecule type" value="Genomic_DNA"/>
</dbReference>
<evidence type="ECO:0000313" key="1">
    <source>
        <dbReference type="EMBL" id="BDP42127.1"/>
    </source>
</evidence>
<accession>A0ABN6RKP6</accession>
<dbReference type="SUPFAM" id="SSF54909">
    <property type="entry name" value="Dimeric alpha+beta barrel"/>
    <property type="match status" value="1"/>
</dbReference>
<organism evidence="1 2">
    <name type="scientific">Deinococcus aetherius</name>
    <dbReference type="NCBI Taxonomy" id="200252"/>
    <lineage>
        <taxon>Bacteria</taxon>
        <taxon>Thermotogati</taxon>
        <taxon>Deinococcota</taxon>
        <taxon>Deinococci</taxon>
        <taxon>Deinococcales</taxon>
        <taxon>Deinococcaceae</taxon>
        <taxon>Deinococcus</taxon>
    </lineage>
</organism>
<proteinExistence type="predicted"/>
<sequence>MNVTMIRATVKPESVHDLEAAARAMFSVLEERQPGGVRYASSRLPGGTTYVILLALEQPNENPLPSIPEFQAFQQGLRSWLAEAPTAEQLSVIGSYRLF</sequence>
<gene>
    <name evidence="1" type="ORF">DAETH_20960</name>
</gene>
<dbReference type="RefSeq" id="WP_264774836.1">
    <property type="nucleotide sequence ID" value="NZ_AP026560.1"/>
</dbReference>
<evidence type="ECO:0008006" key="3">
    <source>
        <dbReference type="Google" id="ProtNLM"/>
    </source>
</evidence>
<reference evidence="1" key="1">
    <citation type="submission" date="2022-07" db="EMBL/GenBank/DDBJ databases">
        <title>Complete Genome Sequence of the Radioresistant Bacterium Deinococcus aetherius ST0316, Isolated from the Air Dust collected in Lower Stratosphere above Japan.</title>
        <authorList>
            <person name="Satoh K."/>
            <person name="Hagiwara K."/>
            <person name="Katsumata K."/>
            <person name="Kubo A."/>
            <person name="Yokobori S."/>
            <person name="Yamagishi A."/>
            <person name="Oono Y."/>
            <person name="Narumi I."/>
        </authorList>
    </citation>
    <scope>NUCLEOTIDE SEQUENCE</scope>
    <source>
        <strain evidence="1">ST0316</strain>
    </source>
</reference>
<protein>
    <recommendedName>
        <fullName evidence="3">ABM domain-containing protein</fullName>
    </recommendedName>
</protein>
<evidence type="ECO:0000313" key="2">
    <source>
        <dbReference type="Proteomes" id="UP001064971"/>
    </source>
</evidence>